<dbReference type="AlphaFoldDB" id="A0A7R6SW13"/>
<dbReference type="RefSeq" id="WP_201347232.1">
    <property type="nucleotide sequence ID" value="NZ_AP014546.1"/>
</dbReference>
<gene>
    <name evidence="1" type="ORF">NEJAP_2061</name>
</gene>
<evidence type="ECO:0000313" key="2">
    <source>
        <dbReference type="Proteomes" id="UP000595332"/>
    </source>
</evidence>
<accession>A0A7R6SW13</accession>
<keyword evidence="2" id="KW-1185">Reference proteome</keyword>
<dbReference type="Proteomes" id="UP000595332">
    <property type="component" value="Chromosome"/>
</dbReference>
<organism evidence="1 2">
    <name type="scientific">Neptunomonas japonica JAMM 1380</name>
    <dbReference type="NCBI Taxonomy" id="1441457"/>
    <lineage>
        <taxon>Bacteria</taxon>
        <taxon>Pseudomonadati</taxon>
        <taxon>Pseudomonadota</taxon>
        <taxon>Gammaproteobacteria</taxon>
        <taxon>Oceanospirillales</taxon>
        <taxon>Oceanospirillaceae</taxon>
        <taxon>Neptunomonas</taxon>
    </lineage>
</organism>
<dbReference type="EMBL" id="AP014546">
    <property type="protein sequence ID" value="BBB30010.1"/>
    <property type="molecule type" value="Genomic_DNA"/>
</dbReference>
<sequence length="473" mass="52192">MPFMPLLLAELPVNQVTEVIPYTRTVDIKSPGTGGVDAHSGSAYSPNTQKFIALYGSDSHNAAKADNGYFAIDFNQSLASLAAQDVSEWSPRPAQTWGDNSDYPVAVFEAGTNAFRSYADAGNDNPTDKTIGLYNPPSHSYHLDEQVIQNNVGQDVLISTYKTTAHMFLPINKSYAPQSSNRFDPANLGYRILIENGAANRSQIPVINLHDYSESSAIDGAQGMHVNAKNYFGSRSWAWINGHEFYAVEANNGMVYKLTSILIGNDFTITDKSSNLTIFSKWPYHVHQKLILVGDYLTAFYEKSFQLHIAHTEDMKEEARNLTISREELNTNVPMLSKDGVTSLWDIAPKANFPVTKLSDSVIGMIIHDKNALAGEQGRLILWRVPSFDGATWDGIGDLVDTGLTFDSRGTGYNFNVAAIREYADEGSVFLNYVNLHSNSWNLQVAKLNSNLDSYFLSSETPVSVATPKAITR</sequence>
<proteinExistence type="predicted"/>
<reference evidence="1 2" key="1">
    <citation type="journal article" date="2008" name="Int. J. Syst. Evol. Microbiol.">
        <title>Neptunomonas japonica sp. nov., an Osedax japonicus symbiont-like bacterium isolated from sediment adjacent to sperm whale carcasses off Kagoshima, Japan.</title>
        <authorList>
            <person name="Miyazaki M."/>
            <person name="Nogi Y."/>
            <person name="Fujiwara Y."/>
            <person name="Kawato M."/>
            <person name="Kubokawa K."/>
            <person name="Horikoshi K."/>
        </authorList>
    </citation>
    <scope>NUCLEOTIDE SEQUENCE [LARGE SCALE GENOMIC DNA]</scope>
    <source>
        <strain evidence="1 2">JAMM 1380</strain>
    </source>
</reference>
<protein>
    <submittedName>
        <fullName evidence="1">Uncharacterized protein</fullName>
    </submittedName>
</protein>
<evidence type="ECO:0000313" key="1">
    <source>
        <dbReference type="EMBL" id="BBB30010.1"/>
    </source>
</evidence>
<name>A0A7R6SW13_9GAMM</name>
<dbReference type="KEGG" id="njp:NEJAP_2061"/>